<keyword evidence="1" id="KW-0378">Hydrolase</keyword>
<accession>B4D9V6</accession>
<dbReference type="GO" id="GO:0006508">
    <property type="term" value="P:proteolysis"/>
    <property type="evidence" value="ECO:0007669"/>
    <property type="project" value="UniProtKB-KW"/>
</dbReference>
<dbReference type="PIRSF" id="PIRSF009120">
    <property type="entry name" value="UCP009120_prtse"/>
    <property type="match status" value="1"/>
</dbReference>
<evidence type="ECO:0000313" key="1">
    <source>
        <dbReference type="EMBL" id="EDY16770.1"/>
    </source>
</evidence>
<dbReference type="eggNOG" id="COG3484">
    <property type="taxonomic scope" value="Bacteria"/>
</dbReference>
<dbReference type="Gene3D" id="3.60.20.10">
    <property type="entry name" value="Glutamine Phosphoribosylpyrophosphate, subunit 1, domain 1"/>
    <property type="match status" value="1"/>
</dbReference>
<protein>
    <submittedName>
        <fullName evidence="1">Putative proteasome-type protease</fullName>
    </submittedName>
</protein>
<organism evidence="1 2">
    <name type="scientific">Chthoniobacter flavus Ellin428</name>
    <dbReference type="NCBI Taxonomy" id="497964"/>
    <lineage>
        <taxon>Bacteria</taxon>
        <taxon>Pseudomonadati</taxon>
        <taxon>Verrucomicrobiota</taxon>
        <taxon>Spartobacteria</taxon>
        <taxon>Chthoniobacterales</taxon>
        <taxon>Chthoniobacteraceae</taxon>
        <taxon>Chthoniobacter</taxon>
    </lineage>
</organism>
<sequence length="290" mass="32241">MKDENPKVPQYAILLAVPRPSFILHLPPSSFFPMTYCLSLLCREGIVFISDSRTSAGVDNITVQPKMRIYAESGDRVICLMTSGNLSLTQSVYALIEEDFLLSKSAPDQSTLMNQRTLFETARYVGRKIRDVGEMDRKALEAAGFSFNINVLLGGQIAGQKHEIHFVYPQGNTLQASTASPFLQIGEFKYGKPILDRGFDFETSLRDAVTFGMLSMEATVKSNVSVGPPIDVFAYEADSLAMKYRARLEENDAYFHEIQTKWGRGLVQLVEAMPRMHFPGVSTEPGESAS</sequence>
<dbReference type="SUPFAM" id="SSF56235">
    <property type="entry name" value="N-terminal nucleophile aminohydrolases (Ntn hydrolases)"/>
    <property type="match status" value="1"/>
</dbReference>
<dbReference type="InterPro" id="IPR016545">
    <property type="entry name" value="UCP009120_prtse"/>
</dbReference>
<evidence type="ECO:0000313" key="2">
    <source>
        <dbReference type="Proteomes" id="UP000005824"/>
    </source>
</evidence>
<gene>
    <name evidence="1" type="ORF">CfE428DRAFT_5733</name>
</gene>
<keyword evidence="2" id="KW-1185">Reference proteome</keyword>
<keyword evidence="1" id="KW-0647">Proteasome</keyword>
<proteinExistence type="predicted"/>
<dbReference type="GO" id="GO:0008233">
    <property type="term" value="F:peptidase activity"/>
    <property type="evidence" value="ECO:0007669"/>
    <property type="project" value="UniProtKB-KW"/>
</dbReference>
<comment type="caution">
    <text evidence="1">The sequence shown here is derived from an EMBL/GenBank/DDBJ whole genome shotgun (WGS) entry which is preliminary data.</text>
</comment>
<dbReference type="EMBL" id="ABVL01000028">
    <property type="protein sequence ID" value="EDY16770.1"/>
    <property type="molecule type" value="Genomic_DNA"/>
</dbReference>
<dbReference type="InterPro" id="IPR029055">
    <property type="entry name" value="Ntn_hydrolases_N"/>
</dbReference>
<name>B4D9V6_9BACT</name>
<dbReference type="AlphaFoldDB" id="B4D9V6"/>
<keyword evidence="1" id="KW-0645">Protease</keyword>
<dbReference type="InParanoid" id="B4D9V6"/>
<dbReference type="STRING" id="497964.CfE428DRAFT_5733"/>
<dbReference type="Proteomes" id="UP000005824">
    <property type="component" value="Unassembled WGS sequence"/>
</dbReference>
<dbReference type="GO" id="GO:0000502">
    <property type="term" value="C:proteasome complex"/>
    <property type="evidence" value="ECO:0007669"/>
    <property type="project" value="UniProtKB-KW"/>
</dbReference>
<reference evidence="1 2" key="1">
    <citation type="journal article" date="2011" name="J. Bacteriol.">
        <title>Genome sequence of Chthoniobacter flavus Ellin428, an aerobic heterotrophic soil bacterium.</title>
        <authorList>
            <person name="Kant R."/>
            <person name="van Passel M.W."/>
            <person name="Palva A."/>
            <person name="Lucas S."/>
            <person name="Lapidus A."/>
            <person name="Glavina Del Rio T."/>
            <person name="Dalin E."/>
            <person name="Tice H."/>
            <person name="Bruce D."/>
            <person name="Goodwin L."/>
            <person name="Pitluck S."/>
            <person name="Larimer F.W."/>
            <person name="Land M.L."/>
            <person name="Hauser L."/>
            <person name="Sangwan P."/>
            <person name="de Vos W.M."/>
            <person name="Janssen P.H."/>
            <person name="Smidt H."/>
        </authorList>
    </citation>
    <scope>NUCLEOTIDE SEQUENCE [LARGE SCALE GENOMIC DNA]</scope>
    <source>
        <strain evidence="1 2">Ellin428</strain>
    </source>
</reference>